<comment type="caution">
    <text evidence="3">The sequence shown here is derived from an EMBL/GenBank/DDBJ whole genome shotgun (WGS) entry which is preliminary data.</text>
</comment>
<keyword evidence="4" id="KW-1185">Reference proteome</keyword>
<organism evidence="3 4">
    <name type="scientific">Stichopus japonicus</name>
    <name type="common">Sea cucumber</name>
    <dbReference type="NCBI Taxonomy" id="307972"/>
    <lineage>
        <taxon>Eukaryota</taxon>
        <taxon>Metazoa</taxon>
        <taxon>Echinodermata</taxon>
        <taxon>Eleutherozoa</taxon>
        <taxon>Echinozoa</taxon>
        <taxon>Holothuroidea</taxon>
        <taxon>Aspidochirotacea</taxon>
        <taxon>Aspidochirotida</taxon>
        <taxon>Stichopodidae</taxon>
        <taxon>Apostichopus</taxon>
    </lineage>
</organism>
<reference evidence="3 4" key="1">
    <citation type="journal article" date="2017" name="PLoS Biol.">
        <title>The sea cucumber genome provides insights into morphological evolution and visceral regeneration.</title>
        <authorList>
            <person name="Zhang X."/>
            <person name="Sun L."/>
            <person name="Yuan J."/>
            <person name="Sun Y."/>
            <person name="Gao Y."/>
            <person name="Zhang L."/>
            <person name="Li S."/>
            <person name="Dai H."/>
            <person name="Hamel J.F."/>
            <person name="Liu C."/>
            <person name="Yu Y."/>
            <person name="Liu S."/>
            <person name="Lin W."/>
            <person name="Guo K."/>
            <person name="Jin S."/>
            <person name="Xu P."/>
            <person name="Storey K.B."/>
            <person name="Huan P."/>
            <person name="Zhang T."/>
            <person name="Zhou Y."/>
            <person name="Zhang J."/>
            <person name="Lin C."/>
            <person name="Li X."/>
            <person name="Xing L."/>
            <person name="Huo D."/>
            <person name="Sun M."/>
            <person name="Wang L."/>
            <person name="Mercier A."/>
            <person name="Li F."/>
            <person name="Yang H."/>
            <person name="Xiang J."/>
        </authorList>
    </citation>
    <scope>NUCLEOTIDE SEQUENCE [LARGE SCALE GENOMIC DNA]</scope>
    <source>
        <strain evidence="3">Shaxun</strain>
        <tissue evidence="3">Muscle</tissue>
    </source>
</reference>
<name>A0A2G8KA10_STIJA</name>
<evidence type="ECO:0000313" key="3">
    <source>
        <dbReference type="EMBL" id="PIK44820.1"/>
    </source>
</evidence>
<sequence length="311" mass="36509">MLGLPVLLQEKQAQAEQEEEFISNTLMKKIQALKKEKEKLAVNYEQEEEFLTNDLSRKLVQLRQEKMQLERTLEQEQEYQVNKLMRKIERLENETVSKQRKLEELRREKVDLENALEQEQEGLVNRLWKRMDKLETEKRDIKNGETTENMTRYVEQLRNEVRKLKGQLFSTQFEQNEKMAQLLQEERELKEENLHLQRKLLLEQERREALSRHLSESESSLEMDDERQFNEMAMMGHRPRTISSPIPYSPSPSPNRSISPALHSVFSPPSPASRPTPMVISQGHAPPLSPFGTSPPVGPGMHIVSHIQIFF</sequence>
<dbReference type="AlphaFoldDB" id="A0A2G8KA10"/>
<dbReference type="OrthoDB" id="78858at2759"/>
<dbReference type="STRING" id="307972.A0A2G8KA10"/>
<dbReference type="Pfam" id="PF09755">
    <property type="entry name" value="DUF2046"/>
    <property type="match status" value="1"/>
</dbReference>
<evidence type="ECO:0000256" key="1">
    <source>
        <dbReference type="SAM" id="Coils"/>
    </source>
</evidence>
<feature type="coiled-coil region" evidence="1">
    <location>
        <begin position="23"/>
        <end position="122"/>
    </location>
</feature>
<evidence type="ECO:0000256" key="2">
    <source>
        <dbReference type="SAM" id="MobiDB-lite"/>
    </source>
</evidence>
<dbReference type="Proteomes" id="UP000230750">
    <property type="component" value="Unassembled WGS sequence"/>
</dbReference>
<dbReference type="PANTHER" id="PTHR15276:SF0">
    <property type="entry name" value="COILED-COIL DOMAIN-CONTAINING PROTEIN 6"/>
    <property type="match status" value="1"/>
</dbReference>
<dbReference type="EMBL" id="MRZV01000751">
    <property type="protein sequence ID" value="PIK44820.1"/>
    <property type="molecule type" value="Genomic_DNA"/>
</dbReference>
<keyword evidence="1" id="KW-0175">Coiled coil</keyword>
<dbReference type="InterPro" id="IPR019152">
    <property type="entry name" value="DUF2046"/>
</dbReference>
<dbReference type="PANTHER" id="PTHR15276">
    <property type="entry name" value="H4 D10S170 PROTEIN-RELATED"/>
    <property type="match status" value="1"/>
</dbReference>
<proteinExistence type="predicted"/>
<feature type="region of interest" description="Disordered" evidence="2">
    <location>
        <begin position="246"/>
        <end position="296"/>
    </location>
</feature>
<gene>
    <name evidence="3" type="ORF">BSL78_18325</name>
</gene>
<accession>A0A2G8KA10</accession>
<feature type="coiled-coil region" evidence="1">
    <location>
        <begin position="147"/>
        <end position="199"/>
    </location>
</feature>
<evidence type="ECO:0000313" key="4">
    <source>
        <dbReference type="Proteomes" id="UP000230750"/>
    </source>
</evidence>
<protein>
    <submittedName>
        <fullName evidence="3">Putative coiled-coil domain-containing protein</fullName>
    </submittedName>
</protein>